<dbReference type="Proteomes" id="UP000540556">
    <property type="component" value="Unassembled WGS sequence"/>
</dbReference>
<dbReference type="EMBL" id="JABEQK010000002">
    <property type="protein sequence ID" value="MBB2204040.1"/>
    <property type="molecule type" value="Genomic_DNA"/>
</dbReference>
<name>A0A7W4PN93_9PROT</name>
<evidence type="ECO:0000313" key="1">
    <source>
        <dbReference type="EMBL" id="MBB2204040.1"/>
    </source>
</evidence>
<gene>
    <name evidence="1" type="ORF">HLH27_03280</name>
</gene>
<dbReference type="RefSeq" id="WP_182947754.1">
    <property type="nucleotide sequence ID" value="NZ_JABEQK010000002.1"/>
</dbReference>
<protein>
    <submittedName>
        <fullName evidence="1">Uncharacterized protein</fullName>
    </submittedName>
</protein>
<keyword evidence="2" id="KW-1185">Reference proteome</keyword>
<sequence length="80" mass="8938">MVEADMLDGSQGRVGEKVSARATAHSLILVYGAGARGATMRHVARCLDENLPDEVLFWLKVRNQIDWLLRTSRREGESVQ</sequence>
<organism evidence="1 2">
    <name type="scientific">Gluconacetobacter takamatsuzukensis</name>
    <dbReference type="NCBI Taxonomy" id="1286190"/>
    <lineage>
        <taxon>Bacteria</taxon>
        <taxon>Pseudomonadati</taxon>
        <taxon>Pseudomonadota</taxon>
        <taxon>Alphaproteobacteria</taxon>
        <taxon>Acetobacterales</taxon>
        <taxon>Acetobacteraceae</taxon>
        <taxon>Gluconacetobacter</taxon>
    </lineage>
</organism>
<proteinExistence type="predicted"/>
<comment type="caution">
    <text evidence="1">The sequence shown here is derived from an EMBL/GenBank/DDBJ whole genome shotgun (WGS) entry which is preliminary data.</text>
</comment>
<reference evidence="1 2" key="1">
    <citation type="submission" date="2020-04" db="EMBL/GenBank/DDBJ databases">
        <title>Description of novel Gluconacetobacter.</title>
        <authorList>
            <person name="Sombolestani A."/>
        </authorList>
    </citation>
    <scope>NUCLEOTIDE SEQUENCE [LARGE SCALE GENOMIC DNA]</scope>
    <source>
        <strain evidence="1 2">LMG 27800</strain>
    </source>
</reference>
<accession>A0A7W4PN93</accession>
<dbReference type="AlphaFoldDB" id="A0A7W4PN93"/>
<evidence type="ECO:0000313" key="2">
    <source>
        <dbReference type="Proteomes" id="UP000540556"/>
    </source>
</evidence>